<protein>
    <submittedName>
        <fullName evidence="1">Transposase-like protein</fullName>
    </submittedName>
</protein>
<evidence type="ECO:0000313" key="1">
    <source>
        <dbReference type="EMBL" id="EKG09431.1"/>
    </source>
</evidence>
<dbReference type="HOGENOM" id="CLU_129967_0_0_1"/>
<gene>
    <name evidence="1" type="ORF">MPH_13532</name>
</gene>
<dbReference type="AlphaFoldDB" id="K2QHZ7"/>
<proteinExistence type="predicted"/>
<reference evidence="1 2" key="1">
    <citation type="journal article" date="2012" name="BMC Genomics">
        <title>Tools to kill: Genome of one of the most destructive plant pathogenic fungi Macrophomina phaseolina.</title>
        <authorList>
            <person name="Islam M.S."/>
            <person name="Haque M.S."/>
            <person name="Islam M.M."/>
            <person name="Emdad E.M."/>
            <person name="Halim A."/>
            <person name="Hossen Q.M.M."/>
            <person name="Hossain M.Z."/>
            <person name="Ahmed B."/>
            <person name="Rahim S."/>
            <person name="Rahman M.S."/>
            <person name="Alam M.M."/>
            <person name="Hou S."/>
            <person name="Wan X."/>
            <person name="Saito J.A."/>
            <person name="Alam M."/>
        </authorList>
    </citation>
    <scope>NUCLEOTIDE SEQUENCE [LARGE SCALE GENOMIC DNA]</scope>
    <source>
        <strain evidence="1 2">MS6</strain>
    </source>
</reference>
<dbReference type="OrthoDB" id="3942700at2759"/>
<evidence type="ECO:0000313" key="2">
    <source>
        <dbReference type="Proteomes" id="UP000007129"/>
    </source>
</evidence>
<dbReference type="EMBL" id="AHHD01000673">
    <property type="protein sequence ID" value="EKG09431.1"/>
    <property type="molecule type" value="Genomic_DNA"/>
</dbReference>
<organism evidence="1 2">
    <name type="scientific">Macrophomina phaseolina (strain MS6)</name>
    <name type="common">Charcoal rot fungus</name>
    <dbReference type="NCBI Taxonomy" id="1126212"/>
    <lineage>
        <taxon>Eukaryota</taxon>
        <taxon>Fungi</taxon>
        <taxon>Dikarya</taxon>
        <taxon>Ascomycota</taxon>
        <taxon>Pezizomycotina</taxon>
        <taxon>Dothideomycetes</taxon>
        <taxon>Dothideomycetes incertae sedis</taxon>
        <taxon>Botryosphaeriales</taxon>
        <taxon>Botryosphaeriaceae</taxon>
        <taxon>Macrophomina</taxon>
    </lineage>
</organism>
<accession>K2QHZ7</accession>
<dbReference type="Proteomes" id="UP000007129">
    <property type="component" value="Unassembled WGS sequence"/>
</dbReference>
<name>K2QHZ7_MACPH</name>
<sequence length="157" mass="17361">MREEQVLQDALNPKAAIEALVQLVTVRNLPYNCSQWPELHALLLAVNYTAGEIISLSHGSVQKLVSNSYFVHKDILRQKLQSSVSKLHLSADVWSAPNHKAFLGTCVQLVEEDTKEVRQALLALSELPGIDGPGSHSGAEQWKLLQPVLEEYVLELG</sequence>
<dbReference type="InParanoid" id="K2QHZ7"/>
<dbReference type="VEuPathDB" id="FungiDB:MPH_13532"/>
<comment type="caution">
    <text evidence="1">The sequence shown here is derived from an EMBL/GenBank/DDBJ whole genome shotgun (WGS) entry which is preliminary data.</text>
</comment>